<feature type="domain" description="DUF8072" evidence="1">
    <location>
        <begin position="1"/>
        <end position="93"/>
    </location>
</feature>
<reference evidence="2 3" key="1">
    <citation type="submission" date="2012-11" db="EMBL/GenBank/DDBJ databases">
        <title>FINISHED of Natronococcus occultus SP4, DSM 3396.</title>
        <authorList>
            <consortium name="DOE Joint Genome Institute"/>
            <person name="Eisen J."/>
            <person name="Huntemann M."/>
            <person name="Wei C.-L."/>
            <person name="Han J."/>
            <person name="Detter J.C."/>
            <person name="Han C."/>
            <person name="Tapia R."/>
            <person name="Chen A."/>
            <person name="Kyrpides N."/>
            <person name="Mavromatis K."/>
            <person name="Markowitz V."/>
            <person name="Szeto E."/>
            <person name="Ivanova N."/>
            <person name="Mikhailova N."/>
            <person name="Ovchinnikova G."/>
            <person name="Pagani I."/>
            <person name="Pati A."/>
            <person name="Goodwin L."/>
            <person name="Nordberg H.P."/>
            <person name="Cantor M.N."/>
            <person name="Hua S.X."/>
            <person name="Woyke T."/>
            <person name="Eisen J."/>
            <person name="Klenk H.-P."/>
            <person name="Klenk H.-P."/>
        </authorList>
    </citation>
    <scope>NUCLEOTIDE SEQUENCE [LARGE SCALE GENOMIC DNA]</scope>
    <source>
        <strain evidence="2 3">SP4</strain>
    </source>
</reference>
<dbReference type="HOGENOM" id="CLU_170069_0_0_2"/>
<dbReference type="OrthoDB" id="339988at2157"/>
<dbReference type="eggNOG" id="arCOG07593">
    <property type="taxonomic scope" value="Archaea"/>
</dbReference>
<evidence type="ECO:0000259" key="1">
    <source>
        <dbReference type="Pfam" id="PF26269"/>
    </source>
</evidence>
<dbReference type="GeneID" id="14402650"/>
<dbReference type="KEGG" id="nou:Natoc_1209"/>
<dbReference type="EMBL" id="CP003929">
    <property type="protein sequence ID" value="AGB37044.1"/>
    <property type="molecule type" value="Genomic_DNA"/>
</dbReference>
<evidence type="ECO:0000313" key="3">
    <source>
        <dbReference type="Proteomes" id="UP000010878"/>
    </source>
</evidence>
<sequence>MAELNPIAKRMHNISPDPIELTFDDGRSAIFTLSGAEFFQQEFQAEGTCRDDDAAYRFISSSDNESVLVGRQGSNDSGWTNVGTVVEASKVKNE</sequence>
<accession>L0JY54</accession>
<dbReference type="RefSeq" id="WP_015320495.1">
    <property type="nucleotide sequence ID" value="NC_019974.1"/>
</dbReference>
<organism evidence="2 3">
    <name type="scientific">Natronococcus occultus SP4</name>
    <dbReference type="NCBI Taxonomy" id="694430"/>
    <lineage>
        <taxon>Archaea</taxon>
        <taxon>Methanobacteriati</taxon>
        <taxon>Methanobacteriota</taxon>
        <taxon>Stenosarchaea group</taxon>
        <taxon>Halobacteria</taxon>
        <taxon>Halobacteriales</taxon>
        <taxon>Natrialbaceae</taxon>
        <taxon>Natronococcus</taxon>
    </lineage>
</organism>
<dbReference type="InterPro" id="IPR058385">
    <property type="entry name" value="DUF8072"/>
</dbReference>
<proteinExistence type="predicted"/>
<dbReference type="Pfam" id="PF26269">
    <property type="entry name" value="DUF8072"/>
    <property type="match status" value="1"/>
</dbReference>
<name>L0JY54_9EURY</name>
<dbReference type="AlphaFoldDB" id="L0JY54"/>
<keyword evidence="3" id="KW-1185">Reference proteome</keyword>
<gene>
    <name evidence="2" type="ORF">Natoc_1209</name>
</gene>
<evidence type="ECO:0000313" key="2">
    <source>
        <dbReference type="EMBL" id="AGB37044.1"/>
    </source>
</evidence>
<dbReference type="Proteomes" id="UP000010878">
    <property type="component" value="Chromosome"/>
</dbReference>
<protein>
    <recommendedName>
        <fullName evidence="1">DUF8072 domain-containing protein</fullName>
    </recommendedName>
</protein>